<evidence type="ECO:0000256" key="1">
    <source>
        <dbReference type="ARBA" id="ARBA00022801"/>
    </source>
</evidence>
<dbReference type="EMBL" id="BDQX01000231">
    <property type="protein sequence ID" value="GBG09528.1"/>
    <property type="molecule type" value="Genomic_DNA"/>
</dbReference>
<dbReference type="Pfam" id="PF01520">
    <property type="entry name" value="Amidase_3"/>
    <property type="match status" value="1"/>
</dbReference>
<accession>A0A2R5EWU0</accession>
<dbReference type="InterPro" id="IPR001119">
    <property type="entry name" value="SLH_dom"/>
</dbReference>
<keyword evidence="1" id="KW-0378">Hydrolase</keyword>
<dbReference type="PROSITE" id="PS51272">
    <property type="entry name" value="SLH"/>
    <property type="match status" value="1"/>
</dbReference>
<reference evidence="3 4" key="1">
    <citation type="submission" date="2017-08" db="EMBL/GenBank/DDBJ databases">
        <title>Substantial Increase in Enzyme Production by Combined Drug-Resistance Mutations in Paenibacillus agaridevorans.</title>
        <authorList>
            <person name="Tanaka Y."/>
            <person name="Funane K."/>
            <person name="Hosaka T."/>
            <person name="Shiwa Y."/>
            <person name="Fujita N."/>
            <person name="Miyazaki T."/>
            <person name="Yoshikawa H."/>
            <person name="Murakami K."/>
            <person name="Kasahara K."/>
            <person name="Inaoka T."/>
            <person name="Hiraga Y."/>
            <person name="Ochi K."/>
        </authorList>
    </citation>
    <scope>NUCLEOTIDE SEQUENCE [LARGE SCALE GENOMIC DNA]</scope>
    <source>
        <strain evidence="3 4">T-3040</strain>
    </source>
</reference>
<evidence type="ECO:0000313" key="4">
    <source>
        <dbReference type="Proteomes" id="UP000245202"/>
    </source>
</evidence>
<dbReference type="Proteomes" id="UP000245202">
    <property type="component" value="Unassembled WGS sequence"/>
</dbReference>
<dbReference type="Pfam" id="PF00395">
    <property type="entry name" value="SLH"/>
    <property type="match status" value="1"/>
</dbReference>
<dbReference type="InterPro" id="IPR002508">
    <property type="entry name" value="MurNAc-LAA_cat"/>
</dbReference>
<dbReference type="PANTHER" id="PTHR30404">
    <property type="entry name" value="N-ACETYLMURAMOYL-L-ALANINE AMIDASE"/>
    <property type="match status" value="1"/>
</dbReference>
<dbReference type="SUPFAM" id="SSF53187">
    <property type="entry name" value="Zn-dependent exopeptidases"/>
    <property type="match status" value="1"/>
</dbReference>
<dbReference type="RefSeq" id="WP_108994256.1">
    <property type="nucleotide sequence ID" value="NZ_BDQX01000231.1"/>
</dbReference>
<dbReference type="Pfam" id="PF09992">
    <property type="entry name" value="NAGPA"/>
    <property type="match status" value="1"/>
</dbReference>
<dbReference type="CDD" id="cd02696">
    <property type="entry name" value="MurNAc-LAA"/>
    <property type="match status" value="1"/>
</dbReference>
<dbReference type="SMART" id="SM00646">
    <property type="entry name" value="Ami_3"/>
    <property type="match status" value="1"/>
</dbReference>
<feature type="domain" description="SLH" evidence="2">
    <location>
        <begin position="412"/>
        <end position="465"/>
    </location>
</feature>
<dbReference type="AlphaFoldDB" id="A0A2R5EWU0"/>
<gene>
    <name evidence="3" type="ORF">PAT3040_04178</name>
</gene>
<dbReference type="InterPro" id="IPR050695">
    <property type="entry name" value="N-acetylmuramoyl_amidase_3"/>
</dbReference>
<dbReference type="Gene3D" id="3.40.630.40">
    <property type="entry name" value="Zn-dependent exopeptidases"/>
    <property type="match status" value="1"/>
</dbReference>
<comment type="caution">
    <text evidence="3">The sequence shown here is derived from an EMBL/GenBank/DDBJ whole genome shotgun (WGS) entry which is preliminary data.</text>
</comment>
<sequence>MIKTSKVNGVNVACVIADPRKDDIAAAVGLGKTVKELGQAAGATVAANFNYADTSNGVPIGRVIEGGKTVIGDIAKTVPRDELYMLDGALHIGKAPAGAAWALQGSPPLLRDGKNVIDEGIKRDQLGVDIWQGSAYRLAAGKTAAGNLVVVRTLDKVTLDALAGVMAALGCKDALNGDGGGSAYLWPSDNGWGRKMGAALLIKEGQGNMSKLIGDSKPELVMDPGHGGTDPGASGNGIVEKQMTLDISLYQYNRFRELGVKVSLTRDSDISLDSTLRSSLVKGSGAKYCISNHINAAPSASASGAEIIHSLFNDGKLAKTIAEALRLVGQTLRPTATYSRKNDSGGDYYYMHRLTGTVTTLIVEYGFCSNAADATRLKANWQAYAESVVKAYCEFTARKYTPPATSTPEPEQPVKPVDDITGHWAEVAIREAQAAGLMSGFPDGSWRPDEPVTRAQLAAVLSRLK</sequence>
<organism evidence="3 4">
    <name type="scientific">Paenibacillus agaridevorans</name>
    <dbReference type="NCBI Taxonomy" id="171404"/>
    <lineage>
        <taxon>Bacteria</taxon>
        <taxon>Bacillati</taxon>
        <taxon>Bacillota</taxon>
        <taxon>Bacilli</taxon>
        <taxon>Bacillales</taxon>
        <taxon>Paenibacillaceae</taxon>
        <taxon>Paenibacillus</taxon>
    </lineage>
</organism>
<name>A0A2R5EWU0_9BACL</name>
<dbReference type="GO" id="GO:0009253">
    <property type="term" value="P:peptidoglycan catabolic process"/>
    <property type="evidence" value="ECO:0007669"/>
    <property type="project" value="InterPro"/>
</dbReference>
<dbReference type="GO" id="GO:0030288">
    <property type="term" value="C:outer membrane-bounded periplasmic space"/>
    <property type="evidence" value="ECO:0007669"/>
    <property type="project" value="TreeGrafter"/>
</dbReference>
<keyword evidence="4" id="KW-1185">Reference proteome</keyword>
<protein>
    <recommendedName>
        <fullName evidence="2">SLH domain-containing protein</fullName>
    </recommendedName>
</protein>
<dbReference type="GO" id="GO:0008745">
    <property type="term" value="F:N-acetylmuramoyl-L-alanine amidase activity"/>
    <property type="evidence" value="ECO:0007669"/>
    <property type="project" value="InterPro"/>
</dbReference>
<evidence type="ECO:0000313" key="3">
    <source>
        <dbReference type="EMBL" id="GBG09528.1"/>
    </source>
</evidence>
<evidence type="ECO:0000259" key="2">
    <source>
        <dbReference type="PROSITE" id="PS51272"/>
    </source>
</evidence>
<dbReference type="PANTHER" id="PTHR30404:SF0">
    <property type="entry name" value="N-ACETYLMURAMOYL-L-ALANINE AMIDASE AMIC"/>
    <property type="match status" value="1"/>
</dbReference>
<proteinExistence type="predicted"/>
<dbReference type="InterPro" id="IPR018711">
    <property type="entry name" value="NAGPA"/>
</dbReference>